<evidence type="ECO:0000313" key="3">
    <source>
        <dbReference type="Proteomes" id="UP000596661"/>
    </source>
</evidence>
<feature type="compositionally biased region" description="Low complexity" evidence="1">
    <location>
        <begin position="39"/>
        <end position="48"/>
    </location>
</feature>
<dbReference type="Proteomes" id="UP000596661">
    <property type="component" value="Chromosome 3"/>
</dbReference>
<dbReference type="Gramene" id="novel_model_3729_5bd9a17a">
    <property type="protein sequence ID" value="cds.novel_model_3729_5bd9a17a"/>
    <property type="gene ID" value="novel_gene_1988_5bd9a17a"/>
</dbReference>
<sequence>MRGVEVRRSEESLCEMSLKVVANIIRLSAFSISQRSLGNNTNNNTNNNNDDDHHPVVVVAPSSSYRNNNFIKTKTKTKISTSPPSPPLKVNKPLLRALKPQCEPQQIYLVDHEPITRHLDHNLDLVKEDMNNVDGRASDFIQKVRQKNLKAVTNNNETIYSCKLVPRSRTM</sequence>
<dbReference type="EMBL" id="UZAU01000330">
    <property type="status" value="NOT_ANNOTATED_CDS"/>
    <property type="molecule type" value="Genomic_DNA"/>
</dbReference>
<reference evidence="2" key="2">
    <citation type="submission" date="2021-03" db="UniProtKB">
        <authorList>
            <consortium name="EnsemblPlants"/>
        </authorList>
    </citation>
    <scope>IDENTIFICATION</scope>
</reference>
<evidence type="ECO:0000256" key="1">
    <source>
        <dbReference type="SAM" id="MobiDB-lite"/>
    </source>
</evidence>
<proteinExistence type="predicted"/>
<evidence type="ECO:0000313" key="2">
    <source>
        <dbReference type="EnsemblPlants" id="cds.novel_model_3729_5bd9a17a"/>
    </source>
</evidence>
<organism evidence="2 3">
    <name type="scientific">Cannabis sativa</name>
    <name type="common">Hemp</name>
    <name type="synonym">Marijuana</name>
    <dbReference type="NCBI Taxonomy" id="3483"/>
    <lineage>
        <taxon>Eukaryota</taxon>
        <taxon>Viridiplantae</taxon>
        <taxon>Streptophyta</taxon>
        <taxon>Embryophyta</taxon>
        <taxon>Tracheophyta</taxon>
        <taxon>Spermatophyta</taxon>
        <taxon>Magnoliopsida</taxon>
        <taxon>eudicotyledons</taxon>
        <taxon>Gunneridae</taxon>
        <taxon>Pentapetalae</taxon>
        <taxon>rosids</taxon>
        <taxon>fabids</taxon>
        <taxon>Rosales</taxon>
        <taxon>Cannabaceae</taxon>
        <taxon>Cannabis</taxon>
    </lineage>
</organism>
<name>A0A803R0U2_CANSA</name>
<accession>A0A803R0U2</accession>
<dbReference type="EnsemblPlants" id="novel_model_3729_5bd9a17a">
    <property type="protein sequence ID" value="cds.novel_model_3729_5bd9a17a"/>
    <property type="gene ID" value="novel_gene_1988_5bd9a17a"/>
</dbReference>
<reference evidence="2" key="1">
    <citation type="submission" date="2018-11" db="EMBL/GenBank/DDBJ databases">
        <authorList>
            <person name="Grassa J C."/>
        </authorList>
    </citation>
    <scope>NUCLEOTIDE SEQUENCE [LARGE SCALE GENOMIC DNA]</scope>
</reference>
<feature type="region of interest" description="Disordered" evidence="1">
    <location>
        <begin position="35"/>
        <end position="54"/>
    </location>
</feature>
<dbReference type="AlphaFoldDB" id="A0A803R0U2"/>
<keyword evidence="3" id="KW-1185">Reference proteome</keyword>
<protein>
    <submittedName>
        <fullName evidence="2">Uncharacterized protein</fullName>
    </submittedName>
</protein>